<sequence>MAGLVIAVAACLAGCGDGGGSGSGGAGGDGNGGAGGSGGAGGDGNGGAGGAGGGGGMPGPACTAEQDKRVLGSWPWLGFEDPTPDLTSGAQATVAAVDALGMELAFDAGGMPARFAWEGANLGEVFAAGDVVTAKQDNQSYLVSGAKGQAVAMRYANAEIPAMLPAIPGGGPQLSLTIECVNQQKKDCPETEYRTLYSVNAVAGNDEEEIPSGGTVQVGSWKIHHVKTTFVAFYTGMECTPERFFDGMVQALEVKP</sequence>
<evidence type="ECO:0000313" key="2">
    <source>
        <dbReference type="Proteomes" id="UP001221411"/>
    </source>
</evidence>
<dbReference type="EMBL" id="JAQNDO010000001">
    <property type="protein sequence ID" value="MDC0742274.1"/>
    <property type="molecule type" value="Genomic_DNA"/>
</dbReference>
<dbReference type="Proteomes" id="UP001221411">
    <property type="component" value="Unassembled WGS sequence"/>
</dbReference>
<organism evidence="1 2">
    <name type="scientific">Polyangium mundeleinium</name>
    <dbReference type="NCBI Taxonomy" id="2995306"/>
    <lineage>
        <taxon>Bacteria</taxon>
        <taxon>Pseudomonadati</taxon>
        <taxon>Myxococcota</taxon>
        <taxon>Polyangia</taxon>
        <taxon>Polyangiales</taxon>
        <taxon>Polyangiaceae</taxon>
        <taxon>Polyangium</taxon>
    </lineage>
</organism>
<reference evidence="1 2" key="1">
    <citation type="submission" date="2022-11" db="EMBL/GenBank/DDBJ databases">
        <title>Minimal conservation of predation-associated metabolite biosynthetic gene clusters underscores biosynthetic potential of Myxococcota including descriptions for ten novel species: Archangium lansinium sp. nov., Myxococcus landrumus sp. nov., Nannocystis bai.</title>
        <authorList>
            <person name="Ahearne A."/>
            <person name="Stevens C."/>
            <person name="Dowd S."/>
        </authorList>
    </citation>
    <scope>NUCLEOTIDE SEQUENCE [LARGE SCALE GENOMIC DNA]</scope>
    <source>
        <strain evidence="1 2">RJM3</strain>
    </source>
</reference>
<dbReference type="RefSeq" id="WP_271917614.1">
    <property type="nucleotide sequence ID" value="NZ_JAQNDO010000001.1"/>
</dbReference>
<name>A0ABT5ELQ1_9BACT</name>
<protein>
    <submittedName>
        <fullName evidence="1">Uncharacterized protein</fullName>
    </submittedName>
</protein>
<gene>
    <name evidence="1" type="ORF">POL67_13055</name>
</gene>
<keyword evidence="2" id="KW-1185">Reference proteome</keyword>
<evidence type="ECO:0000313" key="1">
    <source>
        <dbReference type="EMBL" id="MDC0742274.1"/>
    </source>
</evidence>
<proteinExistence type="predicted"/>
<accession>A0ABT5ELQ1</accession>
<comment type="caution">
    <text evidence="1">The sequence shown here is derived from an EMBL/GenBank/DDBJ whole genome shotgun (WGS) entry which is preliminary data.</text>
</comment>